<protein>
    <submittedName>
        <fullName evidence="1">Uncharacterized protein</fullName>
    </submittedName>
</protein>
<gene>
    <name evidence="1" type="ORF">KP509_01G117700</name>
</gene>
<name>A0A8T2VPV7_CERRI</name>
<evidence type="ECO:0000313" key="1">
    <source>
        <dbReference type="EMBL" id="KAH7447706.1"/>
    </source>
</evidence>
<keyword evidence="2" id="KW-1185">Reference proteome</keyword>
<sequence length="114" mass="12438">MAPAAPSSYQTATPLANGGAPTVIFPLVEIISMRNNAWRVNVICEKGPGTLHRLIERIEQAALRLMHVDVLMNGHLLELRSVALLQVEDNDSTALDSAALRESLLRIINEELDG</sequence>
<dbReference type="EMBL" id="CM035406">
    <property type="protein sequence ID" value="KAH7447706.1"/>
    <property type="molecule type" value="Genomic_DNA"/>
</dbReference>
<dbReference type="AlphaFoldDB" id="A0A8T2VPV7"/>
<reference evidence="1" key="1">
    <citation type="submission" date="2021-08" db="EMBL/GenBank/DDBJ databases">
        <title>WGS assembly of Ceratopteris richardii.</title>
        <authorList>
            <person name="Marchant D.B."/>
            <person name="Chen G."/>
            <person name="Jenkins J."/>
            <person name="Shu S."/>
            <person name="Leebens-Mack J."/>
            <person name="Grimwood J."/>
            <person name="Schmutz J."/>
            <person name="Soltis P."/>
            <person name="Soltis D."/>
            <person name="Chen Z.-H."/>
        </authorList>
    </citation>
    <scope>NUCLEOTIDE SEQUENCE</scope>
    <source>
        <strain evidence="1">Whitten #5841</strain>
        <tissue evidence="1">Leaf</tissue>
    </source>
</reference>
<proteinExistence type="predicted"/>
<evidence type="ECO:0000313" key="2">
    <source>
        <dbReference type="Proteomes" id="UP000825935"/>
    </source>
</evidence>
<comment type="caution">
    <text evidence="1">The sequence shown here is derived from an EMBL/GenBank/DDBJ whole genome shotgun (WGS) entry which is preliminary data.</text>
</comment>
<accession>A0A8T2VPV7</accession>
<organism evidence="1 2">
    <name type="scientific">Ceratopteris richardii</name>
    <name type="common">Triangle waterfern</name>
    <dbReference type="NCBI Taxonomy" id="49495"/>
    <lineage>
        <taxon>Eukaryota</taxon>
        <taxon>Viridiplantae</taxon>
        <taxon>Streptophyta</taxon>
        <taxon>Embryophyta</taxon>
        <taxon>Tracheophyta</taxon>
        <taxon>Polypodiopsida</taxon>
        <taxon>Polypodiidae</taxon>
        <taxon>Polypodiales</taxon>
        <taxon>Pteridineae</taxon>
        <taxon>Pteridaceae</taxon>
        <taxon>Parkerioideae</taxon>
        <taxon>Ceratopteris</taxon>
    </lineage>
</organism>
<dbReference type="Proteomes" id="UP000825935">
    <property type="component" value="Chromosome 1"/>
</dbReference>